<dbReference type="GO" id="GO:0035556">
    <property type="term" value="P:intracellular signal transduction"/>
    <property type="evidence" value="ECO:0007669"/>
    <property type="project" value="InterPro"/>
</dbReference>
<keyword evidence="4 7" id="KW-1133">Transmembrane helix</keyword>
<dbReference type="InterPro" id="IPR036305">
    <property type="entry name" value="RGS_sf"/>
</dbReference>
<dbReference type="SMART" id="SM00044">
    <property type="entry name" value="CYCc"/>
    <property type="match status" value="1"/>
</dbReference>
<keyword evidence="5 7" id="KW-0472">Membrane</keyword>
<dbReference type="NCBIfam" id="TIGR00229">
    <property type="entry name" value="sensory_box"/>
    <property type="match status" value="1"/>
</dbReference>
<dbReference type="InterPro" id="IPR023393">
    <property type="entry name" value="START-like_dom_sf"/>
</dbReference>
<dbReference type="InterPro" id="IPR050401">
    <property type="entry name" value="Cyclic_nucleotide_synthase"/>
</dbReference>
<dbReference type="InterPro" id="IPR000014">
    <property type="entry name" value="PAS"/>
</dbReference>
<feature type="domain" description="START" evidence="10">
    <location>
        <begin position="1402"/>
        <end position="1545"/>
    </location>
</feature>
<evidence type="ECO:0000256" key="6">
    <source>
        <dbReference type="ARBA" id="ARBA00023239"/>
    </source>
</evidence>
<dbReference type="RefSeq" id="XP_044543607.1">
    <property type="nucleotide sequence ID" value="XM_044686292.1"/>
</dbReference>
<accession>A0AA88KDU2</accession>
<keyword evidence="3" id="KW-0547">Nucleotide-binding</keyword>
<dbReference type="PROSITE" id="PS50125">
    <property type="entry name" value="GUANYLATE_CYCLASE_2"/>
    <property type="match status" value="1"/>
</dbReference>
<evidence type="ECO:0000256" key="7">
    <source>
        <dbReference type="SAM" id="Phobius"/>
    </source>
</evidence>
<dbReference type="Pfam" id="PF13426">
    <property type="entry name" value="PAS_9"/>
    <property type="match status" value="1"/>
</dbReference>
<dbReference type="SUPFAM" id="SSF48097">
    <property type="entry name" value="Regulator of G-protein signaling, RGS"/>
    <property type="match status" value="1"/>
</dbReference>
<evidence type="ECO:0000259" key="9">
    <source>
        <dbReference type="PROSITE" id="PS50132"/>
    </source>
</evidence>
<evidence type="ECO:0000259" key="10">
    <source>
        <dbReference type="PROSITE" id="PS50848"/>
    </source>
</evidence>
<dbReference type="PANTHER" id="PTHR11920">
    <property type="entry name" value="GUANYLYL CYCLASE"/>
    <property type="match status" value="1"/>
</dbReference>
<dbReference type="Gene3D" id="3.30.530.20">
    <property type="match status" value="1"/>
</dbReference>
<dbReference type="SUPFAM" id="SSF55785">
    <property type="entry name" value="PYP-like sensor domain (PAS domain)"/>
    <property type="match status" value="1"/>
</dbReference>
<dbReference type="PANTHER" id="PTHR11920:SF335">
    <property type="entry name" value="GUANYLATE CYCLASE"/>
    <property type="match status" value="1"/>
</dbReference>
<dbReference type="InterPro" id="IPR044926">
    <property type="entry name" value="RGS_subdomain_2"/>
</dbReference>
<dbReference type="GO" id="GO:0016829">
    <property type="term" value="F:lyase activity"/>
    <property type="evidence" value="ECO:0007669"/>
    <property type="project" value="UniProtKB-KW"/>
</dbReference>
<dbReference type="PROSITE" id="PS50132">
    <property type="entry name" value="RGS"/>
    <property type="match status" value="1"/>
</dbReference>
<dbReference type="Pfam" id="PF01852">
    <property type="entry name" value="START"/>
    <property type="match status" value="1"/>
</dbReference>
<evidence type="ECO:0000256" key="5">
    <source>
        <dbReference type="ARBA" id="ARBA00023136"/>
    </source>
</evidence>
<sequence>MQEKKIKDLVGQSDQALADYFSSRTLKNILKLSVSHDHPDFDLFKIITAKKKQLNASASIMCSLYTAKYHEIPQFSLSIMSVATAKANILSRFIVSYRKKEIDNKFYNEMTSESRTLLEKVARYQDRIRSLRKSFWQALLSNEDETDKLSKLSSQIYHSEQEIDIILEYLQLNYPQNMQIERKRQSFLAEFKFQQGCSSCASLPLIDPVSPTPVKSMSRVFTTTSFKSNLSFSRNNRVVPLVDIPESPSKNSVTQDSARHVNLSSPAPSTIDNKYSDAINMSTTRTWEKVSLLWVEVLSVIFILCFFICSMIIVTYSFPNIIFAGSQCQRVHTPVYLLKELKYFLRSLNHGVSYHTEFFANIIEVQNILKTANSVQGMDRVLEKDRTLVNHPVLLPNGNLVNMSISDISNELLVITERFSTWKDVTPDFISTSYEYLFLQQNAEYFSDLLASYCNTVTDSKIEQHISYLIYLILAFVVLYIALVVVYAYFERKFFNKKTKILGIFQKIPKDIVGTMFNATPEPGKNAFFSNMIKIRLESKSIIRLLFVATIFVSLCGLLIVFYEVYTLDYYNSVIMDKIQHSSKALRSCAEQQWKLGDLEMKSSNSTESISWIMDSVSYEEVFEQNWSEFRYGSGTELFSLTLDEFNLALDNCSSSNFTCQNLNHLVEIYQMHIDILTQNILNNIEQMSPLDSSLFEEIYALSNIVISRIHQAATTIVTTSTTAATPISICTIVICILLLLTISVLHYHHICHVCNENDCLRRLMNYIPEQIIENHDLIKGYVLFNTFSVKKMSERNKISKVEAVLNEAIEGGIILKSDSTNIDFVNRSALTMLGYDIGELTDISQVVTPESYNKVLKPCIEKMLKSTNSYGEYVELDALRKSGSTLSVACSVGCSIFEKKKFITIFLRDITNDKKHKFLLEEERKKSDSLLLNILPGHVASRLKAGDTFISEKFDDVTCLFSDMVGFTHMSSSLTATELVQLLNTIVNGFDENIKKLELEKIKTIGDAYFCVGGLLENQHDHVERVITFAVHMLSVISKYNKQHGSNLNIRVGIHTGPVVAGCIGTLKFAYDLWGETVTIAQLMESKGTAARINVSRKSYERVYDIFEFEENQVVEITPGHTINTYLLHQKHYDVDTLTKNKVSENLFVRVNFQDPQSFNFKKLINQKEMLGIFKDFATGHFVDIVDFFISVQEYKEDVAVSNRYETAKQLVQTYLDENAPRRLKFKYMKNAVNPFQLKFKDCNSTSCPPDLFTNFENLCIRSLQELFPNVVKSPAFDSYIEKKKKEDVYGLKAMLKSSSSDNSTSDKEEEEKEFFLWCEKCGTEIINLENNRFNNFEFNHRISLLLNVSNWRVVFENDRGKTYFSPEVTHNHLSNSRRHVEIKFIYELPNFSAEEVFNAWIDDSAFSTHIEHLESSTQIDFISDDKYGHAVYHQIYSMSFPQQNRELVHAYCCRYEEDAGRYMCITRSINNPKVPESSKYVRAEAKTAFLVEKVTDSSCRYYYSIIFDPNGWLSPEYFSSSFKETLENNFHAKLTQHVERFCEQKVTPSGGLVQSLKHYQSNKK</sequence>
<name>A0AA88KDU2_NAELO</name>
<dbReference type="Gene3D" id="3.30.70.1230">
    <property type="entry name" value="Nucleotide cyclase"/>
    <property type="match status" value="1"/>
</dbReference>
<feature type="transmembrane region" description="Helical" evidence="7">
    <location>
        <begin position="542"/>
        <end position="563"/>
    </location>
</feature>
<keyword evidence="12" id="KW-1185">Reference proteome</keyword>
<evidence type="ECO:0000259" key="8">
    <source>
        <dbReference type="PROSITE" id="PS50125"/>
    </source>
</evidence>
<dbReference type="Pfam" id="PF00211">
    <property type="entry name" value="Guanylate_cyc"/>
    <property type="match status" value="1"/>
</dbReference>
<keyword evidence="2 7" id="KW-0812">Transmembrane</keyword>
<dbReference type="SUPFAM" id="SSF55961">
    <property type="entry name" value="Bet v1-like"/>
    <property type="match status" value="1"/>
</dbReference>
<feature type="transmembrane region" description="Helical" evidence="7">
    <location>
        <begin position="468"/>
        <end position="490"/>
    </location>
</feature>
<evidence type="ECO:0008006" key="13">
    <source>
        <dbReference type="Google" id="ProtNLM"/>
    </source>
</evidence>
<dbReference type="GO" id="GO:0009190">
    <property type="term" value="P:cyclic nucleotide biosynthetic process"/>
    <property type="evidence" value="ECO:0007669"/>
    <property type="project" value="InterPro"/>
</dbReference>
<organism evidence="11 12">
    <name type="scientific">Naegleria lovaniensis</name>
    <name type="common">Amoeba</name>
    <dbReference type="NCBI Taxonomy" id="51637"/>
    <lineage>
        <taxon>Eukaryota</taxon>
        <taxon>Discoba</taxon>
        <taxon>Heterolobosea</taxon>
        <taxon>Tetramitia</taxon>
        <taxon>Eutetramitia</taxon>
        <taxon>Vahlkampfiidae</taxon>
        <taxon>Naegleria</taxon>
    </lineage>
</organism>
<dbReference type="InterPro" id="IPR016137">
    <property type="entry name" value="RGS"/>
</dbReference>
<evidence type="ECO:0000256" key="3">
    <source>
        <dbReference type="ARBA" id="ARBA00022741"/>
    </source>
</evidence>
<feature type="domain" description="Guanylate cyclase" evidence="8">
    <location>
        <begin position="959"/>
        <end position="1086"/>
    </location>
</feature>
<dbReference type="Proteomes" id="UP000816034">
    <property type="component" value="Unassembled WGS sequence"/>
</dbReference>
<dbReference type="InterPro" id="IPR002913">
    <property type="entry name" value="START_lipid-bd_dom"/>
</dbReference>
<dbReference type="PROSITE" id="PS50848">
    <property type="entry name" value="START"/>
    <property type="match status" value="1"/>
</dbReference>
<dbReference type="InterPro" id="IPR029787">
    <property type="entry name" value="Nucleotide_cyclase"/>
</dbReference>
<feature type="transmembrane region" description="Helical" evidence="7">
    <location>
        <begin position="292"/>
        <end position="318"/>
    </location>
</feature>
<comment type="subcellular location">
    <subcellularLocation>
        <location evidence="1">Membrane</location>
    </subcellularLocation>
</comment>
<proteinExistence type="predicted"/>
<evidence type="ECO:0000256" key="1">
    <source>
        <dbReference type="ARBA" id="ARBA00004370"/>
    </source>
</evidence>
<evidence type="ECO:0000256" key="4">
    <source>
        <dbReference type="ARBA" id="ARBA00022989"/>
    </source>
</evidence>
<protein>
    <recommendedName>
        <fullName evidence="13">Adenylate and Guanylate cyclase catalytic domain containing protein</fullName>
    </recommendedName>
</protein>
<dbReference type="GO" id="GO:0008289">
    <property type="term" value="F:lipid binding"/>
    <property type="evidence" value="ECO:0007669"/>
    <property type="project" value="InterPro"/>
</dbReference>
<evidence type="ECO:0000313" key="11">
    <source>
        <dbReference type="EMBL" id="KAG2374433.1"/>
    </source>
</evidence>
<dbReference type="GeneID" id="68103171"/>
<reference evidence="11 12" key="1">
    <citation type="journal article" date="2018" name="BMC Genomics">
        <title>The genome of Naegleria lovaniensis, the basis for a comparative approach to unravel pathogenicity factors of the human pathogenic amoeba N. fowleri.</title>
        <authorList>
            <person name="Liechti N."/>
            <person name="Schurch N."/>
            <person name="Bruggmann R."/>
            <person name="Wittwer M."/>
        </authorList>
    </citation>
    <scope>NUCLEOTIDE SEQUENCE [LARGE SCALE GENOMIC DNA]</scope>
    <source>
        <strain evidence="11 12">ATCC 30569</strain>
    </source>
</reference>
<dbReference type="EMBL" id="PYSW02000045">
    <property type="protein sequence ID" value="KAG2374433.1"/>
    <property type="molecule type" value="Genomic_DNA"/>
</dbReference>
<dbReference type="InterPro" id="IPR035965">
    <property type="entry name" value="PAS-like_dom_sf"/>
</dbReference>
<dbReference type="InterPro" id="IPR001054">
    <property type="entry name" value="A/G_cyclase"/>
</dbReference>
<dbReference type="GO" id="GO:0016020">
    <property type="term" value="C:membrane"/>
    <property type="evidence" value="ECO:0007669"/>
    <property type="project" value="UniProtKB-SubCell"/>
</dbReference>
<keyword evidence="6" id="KW-0456">Lyase</keyword>
<dbReference type="SUPFAM" id="SSF55073">
    <property type="entry name" value="Nucleotide cyclase"/>
    <property type="match status" value="1"/>
</dbReference>
<feature type="domain" description="RGS" evidence="9">
    <location>
        <begin position="1161"/>
        <end position="1254"/>
    </location>
</feature>
<comment type="caution">
    <text evidence="11">The sequence shown here is derived from an EMBL/GenBank/DDBJ whole genome shotgun (WGS) entry which is preliminary data.</text>
</comment>
<dbReference type="GO" id="GO:0000166">
    <property type="term" value="F:nucleotide binding"/>
    <property type="evidence" value="ECO:0007669"/>
    <property type="project" value="UniProtKB-KW"/>
</dbReference>
<gene>
    <name evidence="11" type="ORF">C9374_010717</name>
</gene>
<dbReference type="CDD" id="cd07302">
    <property type="entry name" value="CHD"/>
    <property type="match status" value="1"/>
</dbReference>
<dbReference type="Gene3D" id="1.10.167.10">
    <property type="entry name" value="Regulator of G-protein Signalling 4, domain 2"/>
    <property type="match status" value="1"/>
</dbReference>
<evidence type="ECO:0000313" key="12">
    <source>
        <dbReference type="Proteomes" id="UP000816034"/>
    </source>
</evidence>
<dbReference type="Gene3D" id="3.30.450.20">
    <property type="entry name" value="PAS domain"/>
    <property type="match status" value="1"/>
</dbReference>
<evidence type="ECO:0000256" key="2">
    <source>
        <dbReference type="ARBA" id="ARBA00022692"/>
    </source>
</evidence>